<dbReference type="InterPro" id="IPR003593">
    <property type="entry name" value="AAA+_ATPase"/>
</dbReference>
<dbReference type="SUPFAM" id="SSF52540">
    <property type="entry name" value="P-loop containing nucleoside triphosphate hydrolases"/>
    <property type="match status" value="1"/>
</dbReference>
<protein>
    <submittedName>
        <fullName evidence="12">ABC transporter ATP-binding protein</fullName>
    </submittedName>
</protein>
<evidence type="ECO:0000256" key="3">
    <source>
        <dbReference type="ARBA" id="ARBA00022475"/>
    </source>
</evidence>
<evidence type="ECO:0000313" key="12">
    <source>
        <dbReference type="EMBL" id="KIS23550.1"/>
    </source>
</evidence>
<evidence type="ECO:0000256" key="4">
    <source>
        <dbReference type="ARBA" id="ARBA00022692"/>
    </source>
</evidence>
<dbReference type="SUPFAM" id="SSF90123">
    <property type="entry name" value="ABC transporter transmembrane region"/>
    <property type="match status" value="1"/>
</dbReference>
<evidence type="ECO:0000256" key="6">
    <source>
        <dbReference type="ARBA" id="ARBA00022840"/>
    </source>
</evidence>
<dbReference type="GO" id="GO:0016887">
    <property type="term" value="F:ATP hydrolysis activity"/>
    <property type="evidence" value="ECO:0007669"/>
    <property type="project" value="InterPro"/>
</dbReference>
<dbReference type="AlphaFoldDB" id="A0A0D1BTB3"/>
<dbReference type="InterPro" id="IPR027417">
    <property type="entry name" value="P-loop_NTPase"/>
</dbReference>
<sequence>MENTKVESPISRLREFAKPHRASFIGSVLLAIIGVASGMIPYFAVANMVVKLIGGEKNISYYGFWCVLAAAGLILKTIFMNLSTTVSHTATYATLEEIRLRLVSKLSRVPMGYIIETPSGKLKSIIVDQVESIESTLAHLIPEMTSNLLVPIAIVVYMFILDWRMAFVSFITLPIGFLCYKGMAKDYEKRFSGFVAASKKMNTTVIEYVNGIEVIKAFNQSANSYEKYTDAVTGNANYAVNWMKDCQVFMSMCFTVWPAVLVSVLPFGCYFCMNGSLTIPVFITIVILSLGIVEPILSAISFTDRIGQIGTVVGDVSKLLDAPELERPTKEKNLKDLTIELKDVKFSYDKESQILNGVNLRINPGIVTAFVGPSGSGKSTITKLIAGFWDVTEGSISIGNINIKEIPQKQLMEQIAYVSQDNYLFDDTIRENIRMGKTTATNEEIEAAAKASGCHEFIMKLEKGYNTVVGGAGGHLSGGERQRIAIARAMLKDAPIVILDEATAYTDPENEAIIQESVGNLVVNKTLIVIAHRLSTVIDSDKLVVVKNGKIVAEGTHKQLLADCKLYRSMWEAHVDAKDEA</sequence>
<dbReference type="Gene3D" id="3.40.50.300">
    <property type="entry name" value="P-loop containing nucleotide triphosphate hydrolases"/>
    <property type="match status" value="1"/>
</dbReference>
<feature type="transmembrane region" description="Helical" evidence="9">
    <location>
        <begin position="24"/>
        <end position="50"/>
    </location>
</feature>
<dbReference type="GO" id="GO:0005886">
    <property type="term" value="C:plasma membrane"/>
    <property type="evidence" value="ECO:0007669"/>
    <property type="project" value="UniProtKB-SubCell"/>
</dbReference>
<proteinExistence type="predicted"/>
<gene>
    <name evidence="12" type="ORF">N495_08070</name>
</gene>
<keyword evidence="6 12" id="KW-0067">ATP-binding</keyword>
<feature type="transmembrane region" description="Helical" evidence="9">
    <location>
        <begin position="62"/>
        <end position="82"/>
    </location>
</feature>
<dbReference type="HOGENOM" id="CLU_000604_84_9_9"/>
<dbReference type="Pfam" id="PF00664">
    <property type="entry name" value="ABC_membrane"/>
    <property type="match status" value="1"/>
</dbReference>
<evidence type="ECO:0000259" key="10">
    <source>
        <dbReference type="PROSITE" id="PS50893"/>
    </source>
</evidence>
<keyword evidence="4 9" id="KW-0812">Transmembrane</keyword>
<evidence type="ECO:0000313" key="13">
    <source>
        <dbReference type="Proteomes" id="UP000032250"/>
    </source>
</evidence>
<dbReference type="InterPro" id="IPR039421">
    <property type="entry name" value="Type_1_exporter"/>
</dbReference>
<dbReference type="EMBL" id="JXSU01000007">
    <property type="protein sequence ID" value="KIS23550.1"/>
    <property type="molecule type" value="Genomic_DNA"/>
</dbReference>
<dbReference type="RefSeq" id="WP_043031859.1">
    <property type="nucleotide sequence ID" value="NZ_JXSU01000007.1"/>
</dbReference>
<evidence type="ECO:0000259" key="11">
    <source>
        <dbReference type="PROSITE" id="PS50929"/>
    </source>
</evidence>
<evidence type="ECO:0000256" key="8">
    <source>
        <dbReference type="ARBA" id="ARBA00023136"/>
    </source>
</evidence>
<dbReference type="Proteomes" id="UP000032250">
    <property type="component" value="Unassembled WGS sequence"/>
</dbReference>
<keyword evidence="7 9" id="KW-1133">Transmembrane helix</keyword>
<dbReference type="Pfam" id="PF00005">
    <property type="entry name" value="ABC_tran"/>
    <property type="match status" value="1"/>
</dbReference>
<dbReference type="PANTHER" id="PTHR43394">
    <property type="entry name" value="ATP-DEPENDENT PERMEASE MDL1, MITOCHONDRIAL"/>
    <property type="match status" value="1"/>
</dbReference>
<name>A0A0D1BTB3_CLOBO</name>
<accession>A0A0D1BTB3</accession>
<keyword evidence="8 9" id="KW-0472">Membrane</keyword>
<evidence type="ECO:0000256" key="9">
    <source>
        <dbReference type="SAM" id="Phobius"/>
    </source>
</evidence>
<feature type="transmembrane region" description="Helical" evidence="9">
    <location>
        <begin position="152"/>
        <end position="180"/>
    </location>
</feature>
<dbReference type="InterPro" id="IPR017871">
    <property type="entry name" value="ABC_transporter-like_CS"/>
</dbReference>
<dbReference type="InterPro" id="IPR036640">
    <property type="entry name" value="ABC1_TM_sf"/>
</dbReference>
<dbReference type="PANTHER" id="PTHR43394:SF1">
    <property type="entry name" value="ATP-BINDING CASSETTE SUB-FAMILY B MEMBER 10, MITOCHONDRIAL"/>
    <property type="match status" value="1"/>
</dbReference>
<dbReference type="PROSITE" id="PS50893">
    <property type="entry name" value="ABC_TRANSPORTER_2"/>
    <property type="match status" value="1"/>
</dbReference>
<comment type="subcellular location">
    <subcellularLocation>
        <location evidence="1">Cell membrane</location>
        <topology evidence="1">Multi-pass membrane protein</topology>
    </subcellularLocation>
</comment>
<evidence type="ECO:0000256" key="7">
    <source>
        <dbReference type="ARBA" id="ARBA00022989"/>
    </source>
</evidence>
<dbReference type="GO" id="GO:0005524">
    <property type="term" value="F:ATP binding"/>
    <property type="evidence" value="ECO:0007669"/>
    <property type="project" value="UniProtKB-KW"/>
</dbReference>
<reference evidence="12 13" key="1">
    <citation type="submission" date="2014-06" db="EMBL/GenBank/DDBJ databases">
        <title>Genome characterization of distinct group I Clostridium botulinum lineages.</title>
        <authorList>
            <person name="Giordani F."/>
            <person name="Anselmo A."/>
            <person name="Fillo S."/>
            <person name="Palozzi A.M."/>
            <person name="Fortunato A."/>
            <person name="Gentile B."/>
            <person name="Ciammaruconi A."/>
            <person name="Anniballi F."/>
            <person name="De Medici D."/>
            <person name="Lista F."/>
        </authorList>
    </citation>
    <scope>NUCLEOTIDE SEQUENCE [LARGE SCALE GENOMIC DNA]</scope>
    <source>
        <strain evidence="12 13">B2 450</strain>
    </source>
</reference>
<dbReference type="OrthoDB" id="9762778at2"/>
<comment type="caution">
    <text evidence="12">The sequence shown here is derived from an EMBL/GenBank/DDBJ whole genome shotgun (WGS) entry which is preliminary data.</text>
</comment>
<evidence type="ECO:0000256" key="2">
    <source>
        <dbReference type="ARBA" id="ARBA00022448"/>
    </source>
</evidence>
<dbReference type="GO" id="GO:0015421">
    <property type="term" value="F:ABC-type oligopeptide transporter activity"/>
    <property type="evidence" value="ECO:0007669"/>
    <property type="project" value="TreeGrafter"/>
</dbReference>
<feature type="domain" description="ABC transporter" evidence="10">
    <location>
        <begin position="339"/>
        <end position="573"/>
    </location>
</feature>
<keyword evidence="2" id="KW-0813">Transport</keyword>
<dbReference type="Gene3D" id="1.20.1560.10">
    <property type="entry name" value="ABC transporter type 1, transmembrane domain"/>
    <property type="match status" value="1"/>
</dbReference>
<dbReference type="PROSITE" id="PS00211">
    <property type="entry name" value="ABC_TRANSPORTER_1"/>
    <property type="match status" value="1"/>
</dbReference>
<feature type="transmembrane region" description="Helical" evidence="9">
    <location>
        <begin position="248"/>
        <end position="273"/>
    </location>
</feature>
<dbReference type="FunFam" id="3.40.50.300:FF:000221">
    <property type="entry name" value="Multidrug ABC transporter ATP-binding protein"/>
    <property type="match status" value="1"/>
</dbReference>
<evidence type="ECO:0000256" key="5">
    <source>
        <dbReference type="ARBA" id="ARBA00022741"/>
    </source>
</evidence>
<dbReference type="InterPro" id="IPR011527">
    <property type="entry name" value="ABC1_TM_dom"/>
</dbReference>
<dbReference type="CDD" id="cd07346">
    <property type="entry name" value="ABC_6TM_exporters"/>
    <property type="match status" value="1"/>
</dbReference>
<dbReference type="PATRIC" id="fig|1379739.3.peg.1961"/>
<dbReference type="PROSITE" id="PS50929">
    <property type="entry name" value="ABC_TM1F"/>
    <property type="match status" value="1"/>
</dbReference>
<evidence type="ECO:0000256" key="1">
    <source>
        <dbReference type="ARBA" id="ARBA00004651"/>
    </source>
</evidence>
<dbReference type="InterPro" id="IPR003439">
    <property type="entry name" value="ABC_transporter-like_ATP-bd"/>
</dbReference>
<feature type="transmembrane region" description="Helical" evidence="9">
    <location>
        <begin position="279"/>
        <end position="300"/>
    </location>
</feature>
<dbReference type="SMART" id="SM00382">
    <property type="entry name" value="AAA"/>
    <property type="match status" value="1"/>
</dbReference>
<organism evidence="12 13">
    <name type="scientific">Clostridium botulinum B2 450</name>
    <dbReference type="NCBI Taxonomy" id="1379739"/>
    <lineage>
        <taxon>Bacteria</taxon>
        <taxon>Bacillati</taxon>
        <taxon>Bacillota</taxon>
        <taxon>Clostridia</taxon>
        <taxon>Eubacteriales</taxon>
        <taxon>Clostridiaceae</taxon>
        <taxon>Clostridium</taxon>
    </lineage>
</organism>
<feature type="domain" description="ABC transmembrane type-1" evidence="11">
    <location>
        <begin position="25"/>
        <end position="308"/>
    </location>
</feature>
<keyword evidence="5" id="KW-0547">Nucleotide-binding</keyword>
<keyword evidence="3" id="KW-1003">Cell membrane</keyword>